<keyword evidence="2" id="KW-1185">Reference proteome</keyword>
<proteinExistence type="predicted"/>
<accession>W9SP80</accession>
<sequence>MPARETYTPPPSSNISTTLASKGLSLPRKVKPLIHSLFRHHTHAAMSCLTFNPSPTIAYPHIIITLVFASLVSSSSLHAAEITLYVGFQNVFECGSVVM</sequence>
<dbReference type="Proteomes" id="UP000030645">
    <property type="component" value="Unassembled WGS sequence"/>
</dbReference>
<gene>
    <name evidence="1" type="ORF">L484_008335</name>
</gene>
<protein>
    <submittedName>
        <fullName evidence="1">Uncharacterized protein</fullName>
    </submittedName>
</protein>
<organism evidence="1 2">
    <name type="scientific">Morus notabilis</name>
    <dbReference type="NCBI Taxonomy" id="981085"/>
    <lineage>
        <taxon>Eukaryota</taxon>
        <taxon>Viridiplantae</taxon>
        <taxon>Streptophyta</taxon>
        <taxon>Embryophyta</taxon>
        <taxon>Tracheophyta</taxon>
        <taxon>Spermatophyta</taxon>
        <taxon>Magnoliopsida</taxon>
        <taxon>eudicotyledons</taxon>
        <taxon>Gunneridae</taxon>
        <taxon>Pentapetalae</taxon>
        <taxon>rosids</taxon>
        <taxon>fabids</taxon>
        <taxon>Rosales</taxon>
        <taxon>Moraceae</taxon>
        <taxon>Moreae</taxon>
        <taxon>Morus</taxon>
    </lineage>
</organism>
<evidence type="ECO:0000313" key="2">
    <source>
        <dbReference type="Proteomes" id="UP000030645"/>
    </source>
</evidence>
<evidence type="ECO:0000313" key="1">
    <source>
        <dbReference type="EMBL" id="EXC19710.1"/>
    </source>
</evidence>
<name>W9SP80_9ROSA</name>
<dbReference type="EMBL" id="KE345890">
    <property type="protein sequence ID" value="EXC19710.1"/>
    <property type="molecule type" value="Genomic_DNA"/>
</dbReference>
<reference evidence="2" key="1">
    <citation type="submission" date="2013-01" db="EMBL/GenBank/DDBJ databases">
        <title>Draft Genome Sequence of a Mulberry Tree, Morus notabilis C.K. Schneid.</title>
        <authorList>
            <person name="He N."/>
            <person name="Zhao S."/>
        </authorList>
    </citation>
    <scope>NUCLEOTIDE SEQUENCE</scope>
</reference>
<dbReference type="AlphaFoldDB" id="W9SP80"/>